<dbReference type="GO" id="GO:0003677">
    <property type="term" value="F:DNA binding"/>
    <property type="evidence" value="ECO:0007669"/>
    <property type="project" value="UniProtKB-KW"/>
</dbReference>
<dbReference type="InterPro" id="IPR011711">
    <property type="entry name" value="GntR_C"/>
</dbReference>
<reference evidence="5 6" key="1">
    <citation type="submission" date="2016-10" db="EMBL/GenBank/DDBJ databases">
        <authorList>
            <person name="de Groot N.N."/>
        </authorList>
    </citation>
    <scope>NUCLEOTIDE SEQUENCE [LARGE SCALE GENOMIC DNA]</scope>
    <source>
        <strain evidence="5 6">DSM 100674</strain>
    </source>
</reference>
<feature type="domain" description="HTH gntR-type" evidence="4">
    <location>
        <begin position="21"/>
        <end position="88"/>
    </location>
</feature>
<dbReference type="AlphaFoldDB" id="A0A1H7Q464"/>
<dbReference type="InterPro" id="IPR036390">
    <property type="entry name" value="WH_DNA-bd_sf"/>
</dbReference>
<dbReference type="EMBL" id="FOAG01000005">
    <property type="protein sequence ID" value="SEL42931.1"/>
    <property type="molecule type" value="Genomic_DNA"/>
</dbReference>
<keyword evidence="2" id="KW-0238">DNA-binding</keyword>
<evidence type="ECO:0000256" key="3">
    <source>
        <dbReference type="ARBA" id="ARBA00023163"/>
    </source>
</evidence>
<accession>A0A1H7Q464</accession>
<organism evidence="5 6">
    <name type="scientific">Roseovarius azorensis</name>
    <dbReference type="NCBI Taxonomy" id="1287727"/>
    <lineage>
        <taxon>Bacteria</taxon>
        <taxon>Pseudomonadati</taxon>
        <taxon>Pseudomonadota</taxon>
        <taxon>Alphaproteobacteria</taxon>
        <taxon>Rhodobacterales</taxon>
        <taxon>Roseobacteraceae</taxon>
        <taxon>Roseovarius</taxon>
    </lineage>
</organism>
<dbReference type="GO" id="GO:0003700">
    <property type="term" value="F:DNA-binding transcription factor activity"/>
    <property type="evidence" value="ECO:0007669"/>
    <property type="project" value="InterPro"/>
</dbReference>
<proteinExistence type="predicted"/>
<dbReference type="InterPro" id="IPR036388">
    <property type="entry name" value="WH-like_DNA-bd_sf"/>
</dbReference>
<keyword evidence="1" id="KW-0805">Transcription regulation</keyword>
<dbReference type="PROSITE" id="PS50949">
    <property type="entry name" value="HTH_GNTR"/>
    <property type="match status" value="1"/>
</dbReference>
<evidence type="ECO:0000313" key="6">
    <source>
        <dbReference type="Proteomes" id="UP000199582"/>
    </source>
</evidence>
<dbReference type="PRINTS" id="PR00035">
    <property type="entry name" value="HTHGNTR"/>
</dbReference>
<dbReference type="CDD" id="cd07377">
    <property type="entry name" value="WHTH_GntR"/>
    <property type="match status" value="1"/>
</dbReference>
<protein>
    <submittedName>
        <fullName evidence="5">Transcriptional regulator, GntR family</fullName>
    </submittedName>
</protein>
<dbReference type="SMART" id="SM00895">
    <property type="entry name" value="FCD"/>
    <property type="match status" value="1"/>
</dbReference>
<name>A0A1H7Q464_9RHOB</name>
<keyword evidence="3" id="KW-0804">Transcription</keyword>
<dbReference type="PANTHER" id="PTHR43537">
    <property type="entry name" value="TRANSCRIPTIONAL REGULATOR, GNTR FAMILY"/>
    <property type="match status" value="1"/>
</dbReference>
<dbReference type="InterPro" id="IPR000524">
    <property type="entry name" value="Tscrpt_reg_HTH_GntR"/>
</dbReference>
<keyword evidence="6" id="KW-1185">Reference proteome</keyword>
<dbReference type="InterPro" id="IPR008920">
    <property type="entry name" value="TF_FadR/GntR_C"/>
</dbReference>
<evidence type="ECO:0000313" key="5">
    <source>
        <dbReference type="EMBL" id="SEL42931.1"/>
    </source>
</evidence>
<dbReference type="SUPFAM" id="SSF48008">
    <property type="entry name" value="GntR ligand-binding domain-like"/>
    <property type="match status" value="1"/>
</dbReference>
<dbReference type="Gene3D" id="1.20.120.530">
    <property type="entry name" value="GntR ligand-binding domain-like"/>
    <property type="match status" value="1"/>
</dbReference>
<evidence type="ECO:0000259" key="4">
    <source>
        <dbReference type="PROSITE" id="PS50949"/>
    </source>
</evidence>
<evidence type="ECO:0000256" key="1">
    <source>
        <dbReference type="ARBA" id="ARBA00023015"/>
    </source>
</evidence>
<evidence type="ECO:0000256" key="2">
    <source>
        <dbReference type="ARBA" id="ARBA00023125"/>
    </source>
</evidence>
<dbReference type="OrthoDB" id="7620579at2"/>
<gene>
    <name evidence="5" type="ORF">SAMN05443999_105176</name>
</gene>
<sequence>MDNPSQEAAMTELRPDPIGRTALAVEITNRLRQMILEGQLQPGEKINEKRLTEQFGVSRTPLREALKVLASEGLLDLIPHRGAVITRQSEAEMAEVFHVLAALEGLAGELAAQNASDAALTEIVDMTEHLRRSFEQADRPTYFRINQAIHKAILAAAGNETLVKSHEVLAFRVQRARYQANLTAARWRAAVEEHEAIAAALAARKPNRTGRLMKEHLLSKFASIRVKTQG</sequence>
<dbReference type="Pfam" id="PF07729">
    <property type="entry name" value="FCD"/>
    <property type="match status" value="1"/>
</dbReference>
<dbReference type="Pfam" id="PF00392">
    <property type="entry name" value="GntR"/>
    <property type="match status" value="1"/>
</dbReference>
<dbReference type="SMART" id="SM00345">
    <property type="entry name" value="HTH_GNTR"/>
    <property type="match status" value="1"/>
</dbReference>
<dbReference type="Gene3D" id="1.10.10.10">
    <property type="entry name" value="Winged helix-like DNA-binding domain superfamily/Winged helix DNA-binding domain"/>
    <property type="match status" value="1"/>
</dbReference>
<dbReference type="PANTHER" id="PTHR43537:SF50">
    <property type="entry name" value="TRANSCRIPTIONAL REGULATORY PROTEIN"/>
    <property type="match status" value="1"/>
</dbReference>
<dbReference type="STRING" id="1287727.SAMN05443999_105176"/>
<dbReference type="Proteomes" id="UP000199582">
    <property type="component" value="Unassembled WGS sequence"/>
</dbReference>
<dbReference type="SUPFAM" id="SSF46785">
    <property type="entry name" value="Winged helix' DNA-binding domain"/>
    <property type="match status" value="1"/>
</dbReference>